<name>I4Z7J5_9BACT</name>
<gene>
    <name evidence="1" type="ORF">PrebiDRAFT_0427</name>
</gene>
<dbReference type="HOGENOM" id="CLU_072546_1_0_10"/>
<dbReference type="SUPFAM" id="SSF50494">
    <property type="entry name" value="Trypsin-like serine proteases"/>
    <property type="match status" value="1"/>
</dbReference>
<proteinExistence type="predicted"/>
<accession>I4Z7J5</accession>
<dbReference type="Proteomes" id="UP000002786">
    <property type="component" value="Unassembled WGS sequence"/>
</dbReference>
<dbReference type="InterPro" id="IPR009003">
    <property type="entry name" value="Peptidase_S1_PA"/>
</dbReference>
<organism evidence="1 2">
    <name type="scientific">Prevotella bivia DSM 20514</name>
    <dbReference type="NCBI Taxonomy" id="868129"/>
    <lineage>
        <taxon>Bacteria</taxon>
        <taxon>Pseudomonadati</taxon>
        <taxon>Bacteroidota</taxon>
        <taxon>Bacteroidia</taxon>
        <taxon>Bacteroidales</taxon>
        <taxon>Prevotellaceae</taxon>
        <taxon>Prevotella</taxon>
    </lineage>
</organism>
<dbReference type="GeneID" id="78530451"/>
<evidence type="ECO:0008006" key="3">
    <source>
        <dbReference type="Google" id="ProtNLM"/>
    </source>
</evidence>
<dbReference type="Pfam" id="PF13365">
    <property type="entry name" value="Trypsin_2"/>
    <property type="match status" value="1"/>
</dbReference>
<reference evidence="1 2" key="1">
    <citation type="submission" date="2012-02" db="EMBL/GenBank/DDBJ databases">
        <title>Improved High-Quality Draft genome of Prevotella bivia DSM 20514.</title>
        <authorList>
            <consortium name="US DOE Joint Genome Institute (JGI-PGF)"/>
            <person name="Lucas S."/>
            <person name="Copeland A."/>
            <person name="Lapidus A."/>
            <person name="Bruce D."/>
            <person name="Goodwin L."/>
            <person name="Pitluck S."/>
            <person name="Peters L."/>
            <person name="Mikhailova N."/>
            <person name="Munk A.C.C."/>
            <person name="Kyrpides N."/>
            <person name="Mavromatis K."/>
            <person name="Detter J.C."/>
            <person name="Han C."/>
            <person name="Land M."/>
            <person name="Hauser L."/>
            <person name="Markowitz V."/>
            <person name="Cheng J.-F."/>
            <person name="Hugenholtz P."/>
            <person name="Woyke T."/>
            <person name="Wu D."/>
            <person name="Gronow S."/>
            <person name="Wellnitz S."/>
            <person name="Brambilla E."/>
            <person name="Klenk H.-P."/>
            <person name="Eisen J.A."/>
        </authorList>
    </citation>
    <scope>NUCLEOTIDE SEQUENCE [LARGE SCALE GENOMIC DNA]</scope>
    <source>
        <strain evidence="1 2">DSM 20514</strain>
    </source>
</reference>
<dbReference type="RefSeq" id="WP_004336002.1">
    <property type="nucleotide sequence ID" value="NZ_JH660660.1"/>
</dbReference>
<dbReference type="EMBL" id="JH660660">
    <property type="protein sequence ID" value="EIM32187.1"/>
    <property type="molecule type" value="Genomic_DNA"/>
</dbReference>
<keyword evidence="2" id="KW-1185">Reference proteome</keyword>
<sequence>MKENISFDKDLYGLTTLIECGTTKFKSQGSGFYYNEISPKDPNVDGGQWRKIRGTYLITNRHVALPKINECEVLPDHFVFNLREVINDKVKWVPIILNQEQLKQRLLLHNNNDVDVVAIKVDDVIIEVVSHNTDRKFIIGGSLSNDNLPINSPIEIDVTSDIIVASYPRGYYDIANKFPIVKSGIISSGWGLHFNNMPTFLIDAQLFPGSSGGLVISKPTKIAMIDGQLMHSEKKQFVFLGVYSGEPVQQCAPFDLGDMTIIRKNSYGLGTVWYSSLISEIISNGVHL</sequence>
<evidence type="ECO:0000313" key="1">
    <source>
        <dbReference type="EMBL" id="EIM32187.1"/>
    </source>
</evidence>
<evidence type="ECO:0000313" key="2">
    <source>
        <dbReference type="Proteomes" id="UP000002786"/>
    </source>
</evidence>
<protein>
    <recommendedName>
        <fullName evidence="3">Trypsin-like serine protease with C-terminal PDZ domain</fullName>
    </recommendedName>
</protein>
<dbReference type="AlphaFoldDB" id="I4Z7J5"/>